<proteinExistence type="predicted"/>
<dbReference type="InterPro" id="IPR000941">
    <property type="entry name" value="Enolase"/>
</dbReference>
<feature type="domain" description="Enolase N-terminal" evidence="6">
    <location>
        <begin position="4"/>
        <end position="135"/>
    </location>
</feature>
<evidence type="ECO:0000256" key="5">
    <source>
        <dbReference type="ARBA" id="ARBA00023239"/>
    </source>
</evidence>
<dbReference type="OrthoDB" id="1739814at2759"/>
<keyword evidence="8" id="KW-1185">Reference proteome</keyword>
<dbReference type="Gene3D" id="3.30.390.10">
    <property type="entry name" value="Enolase-like, N-terminal domain"/>
    <property type="match status" value="1"/>
</dbReference>
<dbReference type="EMBL" id="CAJVPV010054792">
    <property type="protein sequence ID" value="CAG8783637.1"/>
    <property type="molecule type" value="Genomic_DNA"/>
</dbReference>
<evidence type="ECO:0000256" key="1">
    <source>
        <dbReference type="ARBA" id="ARBA00001946"/>
    </source>
</evidence>
<dbReference type="GO" id="GO:0006096">
    <property type="term" value="P:glycolytic process"/>
    <property type="evidence" value="ECO:0007669"/>
    <property type="project" value="UniProtKB-KW"/>
</dbReference>
<dbReference type="GO" id="GO:0000015">
    <property type="term" value="C:phosphopyruvate hydratase complex"/>
    <property type="evidence" value="ECO:0007669"/>
    <property type="project" value="InterPro"/>
</dbReference>
<reference evidence="7" key="1">
    <citation type="submission" date="2021-06" db="EMBL/GenBank/DDBJ databases">
        <authorList>
            <person name="Kallberg Y."/>
            <person name="Tangrot J."/>
            <person name="Rosling A."/>
        </authorList>
    </citation>
    <scope>NUCLEOTIDE SEQUENCE</scope>
    <source>
        <strain evidence="7">CL551</strain>
    </source>
</reference>
<comment type="cofactor">
    <cofactor evidence="1">
        <name>Mg(2+)</name>
        <dbReference type="ChEBI" id="CHEBI:18420"/>
    </cofactor>
</comment>
<dbReference type="InterPro" id="IPR029017">
    <property type="entry name" value="Enolase-like_N"/>
</dbReference>
<name>A0A9N9JM99_9GLOM</name>
<dbReference type="Proteomes" id="UP000789342">
    <property type="component" value="Unassembled WGS sequence"/>
</dbReference>
<dbReference type="SMART" id="SM01193">
    <property type="entry name" value="Enolase_N"/>
    <property type="match status" value="1"/>
</dbReference>
<evidence type="ECO:0000256" key="4">
    <source>
        <dbReference type="ARBA" id="ARBA00023152"/>
    </source>
</evidence>
<accession>A0A9N9JM99</accession>
<dbReference type="InterPro" id="IPR036849">
    <property type="entry name" value="Enolase-like_C_sf"/>
</dbReference>
<dbReference type="FunFam" id="3.30.390.10:FF:000001">
    <property type="entry name" value="Enolase"/>
    <property type="match status" value="1"/>
</dbReference>
<evidence type="ECO:0000256" key="3">
    <source>
        <dbReference type="ARBA" id="ARBA00022842"/>
    </source>
</evidence>
<feature type="non-terminal residue" evidence="7">
    <location>
        <position position="161"/>
    </location>
</feature>
<protein>
    <recommendedName>
        <fullName evidence="2">phosphopyruvate hydratase</fullName>
        <ecNumber evidence="2">4.2.1.11</ecNumber>
    </recommendedName>
</protein>
<sequence>NMPIIKIHARQIFDSRGNPTVEVDLTTEKGVFRAAVPSGASTGVHEALELRDGVKADYVGKGVLIAVSNINHKIAPKLIEANLDVKDQTAVDDFLLNLDGTKNKSNLGANAILGVSLAVARAGAAEKGVPLYQHIADIAGSKKPFVLPVPAFNVINGGSHA</sequence>
<feature type="non-terminal residue" evidence="7">
    <location>
        <position position="1"/>
    </location>
</feature>
<dbReference type="InterPro" id="IPR020811">
    <property type="entry name" value="Enolase_N"/>
</dbReference>
<gene>
    <name evidence="7" type="ORF">AMORRO_LOCUS17531</name>
</gene>
<dbReference type="GO" id="GO:0000287">
    <property type="term" value="F:magnesium ion binding"/>
    <property type="evidence" value="ECO:0007669"/>
    <property type="project" value="InterPro"/>
</dbReference>
<dbReference type="Gene3D" id="3.20.20.120">
    <property type="entry name" value="Enolase-like C-terminal domain"/>
    <property type="match status" value="1"/>
</dbReference>
<keyword evidence="3" id="KW-0460">Magnesium</keyword>
<dbReference type="EC" id="4.2.1.11" evidence="2"/>
<dbReference type="PANTHER" id="PTHR11902:SF1">
    <property type="entry name" value="ENOLASE"/>
    <property type="match status" value="1"/>
</dbReference>
<dbReference type="SUPFAM" id="SSF54826">
    <property type="entry name" value="Enolase N-terminal domain-like"/>
    <property type="match status" value="1"/>
</dbReference>
<dbReference type="PRINTS" id="PR00148">
    <property type="entry name" value="ENOLASE"/>
</dbReference>
<dbReference type="Pfam" id="PF03952">
    <property type="entry name" value="Enolase_N"/>
    <property type="match status" value="1"/>
</dbReference>
<keyword evidence="5" id="KW-0456">Lyase</keyword>
<evidence type="ECO:0000313" key="7">
    <source>
        <dbReference type="EMBL" id="CAG8783637.1"/>
    </source>
</evidence>
<dbReference type="PANTHER" id="PTHR11902">
    <property type="entry name" value="ENOLASE"/>
    <property type="match status" value="1"/>
</dbReference>
<organism evidence="7 8">
    <name type="scientific">Acaulospora morrowiae</name>
    <dbReference type="NCBI Taxonomy" id="94023"/>
    <lineage>
        <taxon>Eukaryota</taxon>
        <taxon>Fungi</taxon>
        <taxon>Fungi incertae sedis</taxon>
        <taxon>Mucoromycota</taxon>
        <taxon>Glomeromycotina</taxon>
        <taxon>Glomeromycetes</taxon>
        <taxon>Diversisporales</taxon>
        <taxon>Acaulosporaceae</taxon>
        <taxon>Acaulospora</taxon>
    </lineage>
</organism>
<evidence type="ECO:0000259" key="6">
    <source>
        <dbReference type="SMART" id="SM01193"/>
    </source>
</evidence>
<comment type="caution">
    <text evidence="7">The sequence shown here is derived from an EMBL/GenBank/DDBJ whole genome shotgun (WGS) entry which is preliminary data.</text>
</comment>
<dbReference type="GO" id="GO:0004634">
    <property type="term" value="F:phosphopyruvate hydratase activity"/>
    <property type="evidence" value="ECO:0007669"/>
    <property type="project" value="UniProtKB-EC"/>
</dbReference>
<keyword evidence="4" id="KW-0324">Glycolysis</keyword>
<dbReference type="AlphaFoldDB" id="A0A9N9JM99"/>
<evidence type="ECO:0000256" key="2">
    <source>
        <dbReference type="ARBA" id="ARBA00012058"/>
    </source>
</evidence>
<evidence type="ECO:0000313" key="8">
    <source>
        <dbReference type="Proteomes" id="UP000789342"/>
    </source>
</evidence>